<sequence length="93" mass="11099">MSNQRTYHKWTDAEVKLLYKTVTGSNRDWVLVRQVFPMFTLMQLQNKFSMIQKQYRRCYHSPSQTSQTLETRTPESFSVQDTINVLLSMIKCE</sequence>
<dbReference type="EMBL" id="CAXDID020000227">
    <property type="protein sequence ID" value="CAL6059883.1"/>
    <property type="molecule type" value="Genomic_DNA"/>
</dbReference>
<comment type="caution">
    <text evidence="1">The sequence shown here is derived from an EMBL/GenBank/DDBJ whole genome shotgun (WGS) entry which is preliminary data.</text>
</comment>
<dbReference type="EMBL" id="CATOUU010000785">
    <property type="protein sequence ID" value="CAI9948095.1"/>
    <property type="molecule type" value="Genomic_DNA"/>
</dbReference>
<evidence type="ECO:0000313" key="10">
    <source>
        <dbReference type="EMBL" id="CAL6116598.1"/>
    </source>
</evidence>
<evidence type="ECO:0000313" key="7">
    <source>
        <dbReference type="EMBL" id="CAL6059929.1"/>
    </source>
</evidence>
<evidence type="ECO:0000313" key="3">
    <source>
        <dbReference type="EMBL" id="CAI9948095.1"/>
    </source>
</evidence>
<evidence type="ECO:0000313" key="2">
    <source>
        <dbReference type="EMBL" id="CAI9946926.1"/>
    </source>
</evidence>
<protein>
    <submittedName>
        <fullName evidence="1">Myb-like DNA-binding domain-containing protein</fullName>
    </submittedName>
    <submittedName>
        <fullName evidence="6">Myb-like_DNA-binding domain-containing protein</fullName>
    </submittedName>
</protein>
<keyword evidence="1" id="KW-0238">DNA-binding</keyword>
<dbReference type="EMBL" id="CAXDID020000227">
    <property type="protein sequence ID" value="CAL6059929.1"/>
    <property type="molecule type" value="Genomic_DNA"/>
</dbReference>
<proteinExistence type="predicted"/>
<evidence type="ECO:0000313" key="5">
    <source>
        <dbReference type="EMBL" id="CAI9959725.1"/>
    </source>
</evidence>
<dbReference type="InterPro" id="IPR009057">
    <property type="entry name" value="Homeodomain-like_sf"/>
</dbReference>
<organism evidence="1">
    <name type="scientific">Hexamita inflata</name>
    <dbReference type="NCBI Taxonomy" id="28002"/>
    <lineage>
        <taxon>Eukaryota</taxon>
        <taxon>Metamonada</taxon>
        <taxon>Diplomonadida</taxon>
        <taxon>Hexamitidae</taxon>
        <taxon>Hexamitinae</taxon>
        <taxon>Hexamita</taxon>
    </lineage>
</organism>
<reference evidence="1" key="1">
    <citation type="submission" date="2023-06" db="EMBL/GenBank/DDBJ databases">
        <authorList>
            <person name="Kurt Z."/>
        </authorList>
    </citation>
    <scope>NUCLEOTIDE SEQUENCE</scope>
</reference>
<dbReference type="AlphaFoldDB" id="A0AA86NQR8"/>
<dbReference type="SUPFAM" id="SSF46689">
    <property type="entry name" value="Homeodomain-like"/>
    <property type="match status" value="1"/>
</dbReference>
<dbReference type="EMBL" id="CATOUU010000300">
    <property type="protein sequence ID" value="CAI9923957.1"/>
    <property type="molecule type" value="Genomic_DNA"/>
</dbReference>
<evidence type="ECO:0000313" key="11">
    <source>
        <dbReference type="Proteomes" id="UP001642409"/>
    </source>
</evidence>
<dbReference type="EMBL" id="CATOUU010000769">
    <property type="protein sequence ID" value="CAI9946926.1"/>
    <property type="molecule type" value="Genomic_DNA"/>
</dbReference>
<name>A0AA86NQR8_9EUKA</name>
<keyword evidence="11" id="KW-1185">Reference proteome</keyword>
<dbReference type="EMBL" id="CAXDID020001041">
    <property type="protein sequence ID" value="CAL6116598.1"/>
    <property type="molecule type" value="Genomic_DNA"/>
</dbReference>
<dbReference type="EMBL" id="CAXDID020001036">
    <property type="protein sequence ID" value="CAL6116559.1"/>
    <property type="molecule type" value="Genomic_DNA"/>
</dbReference>
<gene>
    <name evidence="1" type="ORF">HINF_LOCUS11602</name>
    <name evidence="2" type="ORF">HINF_LOCUS34571</name>
    <name evidence="3" type="ORF">HINF_LOCUS35740</name>
    <name evidence="4" type="ORF">HINF_LOCUS35762</name>
    <name evidence="5" type="ORF">HINF_LOCUS47370</name>
    <name evidence="6" type="ORF">HINF_LOCUS48960</name>
    <name evidence="7" type="ORF">HINF_LOCUS48983</name>
    <name evidence="8" type="ORF">HINF_LOCUS55563</name>
    <name evidence="9" type="ORF">HINF_LOCUS79106</name>
    <name evidence="10" type="ORF">HINF_LOCUS79122</name>
</gene>
<reference evidence="6 11" key="2">
    <citation type="submission" date="2024-07" db="EMBL/GenBank/DDBJ databases">
        <authorList>
            <person name="Akdeniz Z."/>
        </authorList>
    </citation>
    <scope>NUCLEOTIDE SEQUENCE [LARGE SCALE GENOMIC DNA]</scope>
</reference>
<accession>A0AA86NQR8</accession>
<dbReference type="EMBL" id="CAXDID020000294">
    <property type="protein sequence ID" value="CAL6072307.1"/>
    <property type="molecule type" value="Genomic_DNA"/>
</dbReference>
<evidence type="ECO:0000313" key="1">
    <source>
        <dbReference type="EMBL" id="CAI9923957.1"/>
    </source>
</evidence>
<dbReference type="EMBL" id="CATOUU010000922">
    <property type="protein sequence ID" value="CAI9959725.1"/>
    <property type="molecule type" value="Genomic_DNA"/>
</dbReference>
<dbReference type="GO" id="GO:0003677">
    <property type="term" value="F:DNA binding"/>
    <property type="evidence" value="ECO:0007669"/>
    <property type="project" value="UniProtKB-KW"/>
</dbReference>
<dbReference type="Proteomes" id="UP001642409">
    <property type="component" value="Unassembled WGS sequence"/>
</dbReference>
<evidence type="ECO:0000313" key="6">
    <source>
        <dbReference type="EMBL" id="CAL6059883.1"/>
    </source>
</evidence>
<evidence type="ECO:0000313" key="8">
    <source>
        <dbReference type="EMBL" id="CAL6072307.1"/>
    </source>
</evidence>
<evidence type="ECO:0000313" key="9">
    <source>
        <dbReference type="EMBL" id="CAL6116559.1"/>
    </source>
</evidence>
<dbReference type="EMBL" id="CATOUU010000785">
    <property type="protein sequence ID" value="CAI9948117.1"/>
    <property type="molecule type" value="Genomic_DNA"/>
</dbReference>
<evidence type="ECO:0000313" key="4">
    <source>
        <dbReference type="EMBL" id="CAI9948117.1"/>
    </source>
</evidence>